<evidence type="ECO:0000313" key="1">
    <source>
        <dbReference type="EMBL" id="CAH6720938.1"/>
    </source>
</evidence>
<evidence type="ECO:0000313" key="2">
    <source>
        <dbReference type="Proteomes" id="UP001152531"/>
    </source>
</evidence>
<dbReference type="Proteomes" id="UP001152531">
    <property type="component" value="Unassembled WGS sequence"/>
</dbReference>
<organism evidence="1 2">
    <name type="scientific">[Candida] jaroonii</name>
    <dbReference type="NCBI Taxonomy" id="467808"/>
    <lineage>
        <taxon>Eukaryota</taxon>
        <taxon>Fungi</taxon>
        <taxon>Dikarya</taxon>
        <taxon>Ascomycota</taxon>
        <taxon>Saccharomycotina</taxon>
        <taxon>Pichiomycetes</taxon>
        <taxon>Debaryomycetaceae</taxon>
        <taxon>Yamadazyma</taxon>
    </lineage>
</organism>
<dbReference type="EMBL" id="CALSDN010000004">
    <property type="protein sequence ID" value="CAH6720938.1"/>
    <property type="molecule type" value="Genomic_DNA"/>
</dbReference>
<comment type="caution">
    <text evidence="1">The sequence shown here is derived from an EMBL/GenBank/DDBJ whole genome shotgun (WGS) entry which is preliminary data.</text>
</comment>
<protein>
    <submittedName>
        <fullName evidence="1">Protein Bzz1p</fullName>
    </submittedName>
</protein>
<keyword evidence="2" id="KW-1185">Reference proteome</keyword>
<proteinExistence type="predicted"/>
<gene>
    <name evidence="1" type="ORF">CLIB1444_04S11320</name>
</gene>
<sequence length="605" mass="68679">MSLESLSIGNELKDSFKPTSKWINNGVEWLSDIDEFYKERATIEREYATKLKELTKKHFDKKAKNSTHLSVGDDPQITPGSLESASLVLWTDVLTQTELIADERNKLAHDFTTKIGDTLITLKSKTSSLAKRIEVIHDYLKDERNKIEDDVAKAKKHYDSLCSNTESARQKTEKSSSDKYQKRLEEKEVEMNIGKNDYLIKINIANRLKDKYYYQDIPELLDYYQELNESRVGILNKIIKNANIVERNCNDRIKERLTTIDKTIEENNPKLDTAMYIKHNLIDWKEPQDFYFIPSSIWHDDESLIVKEPELTDLKRQLNKSSIEYSKYEDSALNIKQDLEESVIERKKESDQTLKFDTKFARSLTLLSNFMKEDTHRVKNEVIIEVIQNFAGGKDLSYQEEAKVKKSRFGLFKNKKHDEDNGSDGQSLHTVTSSTSHKTIGSNGGLFNLRRHRAKSNASAPDPSGTTGKALYKYDATGDDETSVEVGDIFNVIDEDDGSGWTMINNNGKEGLVPTSYITIIPGSSPAPSDTPKKKGPSVAPKRGAKRIQYVEALYDYVADGDDEISISQGDKIILIQEDLDGSGWTEGEINGSKGLFPTSYVKKI</sequence>
<name>A0ACA9Y8C0_9ASCO</name>
<reference evidence="1" key="1">
    <citation type="submission" date="2022-06" db="EMBL/GenBank/DDBJ databases">
        <authorList>
            <person name="Legras J.-L."/>
            <person name="Devillers H."/>
            <person name="Grondin C."/>
        </authorList>
    </citation>
    <scope>NUCLEOTIDE SEQUENCE</scope>
    <source>
        <strain evidence="1">CLIB 1444</strain>
    </source>
</reference>
<accession>A0ACA9Y8C0</accession>